<proteinExistence type="predicted"/>
<feature type="compositionally biased region" description="Basic and acidic residues" evidence="1">
    <location>
        <begin position="13"/>
        <end position="24"/>
    </location>
</feature>
<feature type="compositionally biased region" description="Polar residues" evidence="1">
    <location>
        <begin position="334"/>
        <end position="343"/>
    </location>
</feature>
<dbReference type="Pfam" id="PF07103">
    <property type="entry name" value="DUF1365"/>
    <property type="match status" value="1"/>
</dbReference>
<evidence type="ECO:0000313" key="2">
    <source>
        <dbReference type="EMBL" id="KAF4627410.1"/>
    </source>
</evidence>
<organism evidence="2 3">
    <name type="scientific">Cudoniella acicularis</name>
    <dbReference type="NCBI Taxonomy" id="354080"/>
    <lineage>
        <taxon>Eukaryota</taxon>
        <taxon>Fungi</taxon>
        <taxon>Dikarya</taxon>
        <taxon>Ascomycota</taxon>
        <taxon>Pezizomycotina</taxon>
        <taxon>Leotiomycetes</taxon>
        <taxon>Helotiales</taxon>
        <taxon>Tricladiaceae</taxon>
        <taxon>Cudoniella</taxon>
    </lineage>
</organism>
<dbReference type="EMBL" id="JAAMPI010000974">
    <property type="protein sequence ID" value="KAF4627410.1"/>
    <property type="molecule type" value="Genomic_DNA"/>
</dbReference>
<accession>A0A8H4RC63</accession>
<keyword evidence="3" id="KW-1185">Reference proteome</keyword>
<reference evidence="2 3" key="1">
    <citation type="submission" date="2020-03" db="EMBL/GenBank/DDBJ databases">
        <title>Draft Genome Sequence of Cudoniella acicularis.</title>
        <authorList>
            <person name="Buettner E."/>
            <person name="Kellner H."/>
        </authorList>
    </citation>
    <scope>NUCLEOTIDE SEQUENCE [LARGE SCALE GENOMIC DNA]</scope>
    <source>
        <strain evidence="2 3">DSM 108380</strain>
    </source>
</reference>
<feature type="region of interest" description="Disordered" evidence="1">
    <location>
        <begin position="1"/>
        <end position="24"/>
    </location>
</feature>
<comment type="caution">
    <text evidence="2">The sequence shown here is derived from an EMBL/GenBank/DDBJ whole genome shotgun (WGS) entry which is preliminary data.</text>
</comment>
<name>A0A8H4RC63_9HELO</name>
<evidence type="ECO:0000313" key="3">
    <source>
        <dbReference type="Proteomes" id="UP000566819"/>
    </source>
</evidence>
<protein>
    <submittedName>
        <fullName evidence="2">Uncharacterized protein</fullName>
    </submittedName>
</protein>
<feature type="compositionally biased region" description="Polar residues" evidence="1">
    <location>
        <begin position="1"/>
        <end position="12"/>
    </location>
</feature>
<feature type="region of interest" description="Disordered" evidence="1">
    <location>
        <begin position="334"/>
        <end position="367"/>
    </location>
</feature>
<sequence length="811" mass="89622">MADTDSSISSTNSEKDADRVRKSTNEVKKLHGKPILFPCYLRHRRLTPFKDSFRHSYLYVGTLVGLQACYSPILCVDLPYDPKSKWPFRRAWFNIKGQDHAIRGGSYLTIAQKLREYLISEDADPSEWAYAYLLAVPSINGQVDNPLGFWYLYTADRELTAIVPELNTSYGERRMWLVRQSLEPKLESKESRKSPYTFRGHFGKDIHVSPFMPSTGGGYTIDTCDPCASPSNQLDILVTLTKAEGGPLLVTRVTSSSPGLDASATSIWEKLAFLTRPEPTKTALGKPARVVERTLEHSFRLILKASVENHPLPISVTYVTPGEHSKKSEIFRSLNAQEPNQKPSDLDAPSTETGESRSLCFGEDNSPPNITLQSSDPDLFMSIFCSTVRLTGTKPITYPSGGSHWRWWLISILRTSPVATNHRHSTPYKSFRGLSGMDHWILEHCLRSEVEDYRRAVLRVFIDLFAQESVLVDGFGNGQAEATEKTTPAPPCHQPQLVAHHARKLLSKNKTSDYRLSIGGGGGQMGSVRRGGVVLGDEILSGLLIRILSFVEDVFVVGHSTFCHRNIVVATSHTHVRRGVDFEVSSLGATERAGRIGQGGGEFVGRDGLWLGRSWWVLERSGERKMMRSMFSDLSLSASKASVLRLLGEVRVESARGEDGYFRTSFLKRGAAQIISTKFLDDEPVTKGLLDAMNASNGNQLGDLEKAVGVVIECCETGDRGEGCSAEDINSCTEQMSEFSDRYVSPPGLSDDMVILIIAGEADTPNPTVIYATAISLSLAEKIDNRREVVPKQLLDDLAENCATISPNTCT</sequence>
<dbReference type="OrthoDB" id="3340520at2759"/>
<dbReference type="PANTHER" id="PTHR33973">
    <property type="entry name" value="OS07G0153300 PROTEIN"/>
    <property type="match status" value="1"/>
</dbReference>
<gene>
    <name evidence="2" type="ORF">G7Y89_g10740</name>
</gene>
<dbReference type="Proteomes" id="UP000566819">
    <property type="component" value="Unassembled WGS sequence"/>
</dbReference>
<evidence type="ECO:0000256" key="1">
    <source>
        <dbReference type="SAM" id="MobiDB-lite"/>
    </source>
</evidence>
<dbReference type="InterPro" id="IPR010775">
    <property type="entry name" value="DUF1365"/>
</dbReference>
<dbReference type="AlphaFoldDB" id="A0A8H4RC63"/>
<dbReference type="PANTHER" id="PTHR33973:SF4">
    <property type="entry name" value="OS07G0153300 PROTEIN"/>
    <property type="match status" value="1"/>
</dbReference>